<accession>A0A383CJD5</accession>
<organism evidence="1">
    <name type="scientific">marine metagenome</name>
    <dbReference type="NCBI Taxonomy" id="408172"/>
    <lineage>
        <taxon>unclassified sequences</taxon>
        <taxon>metagenomes</taxon>
        <taxon>ecological metagenomes</taxon>
    </lineage>
</organism>
<dbReference type="SUPFAM" id="SSF56935">
    <property type="entry name" value="Porins"/>
    <property type="match status" value="1"/>
</dbReference>
<feature type="non-terminal residue" evidence="1">
    <location>
        <position position="226"/>
    </location>
</feature>
<dbReference type="Gene3D" id="2.40.160.60">
    <property type="entry name" value="Outer membrane protein transport protein (OMPP1/FadL/TodX)"/>
    <property type="match status" value="1"/>
</dbReference>
<protein>
    <recommendedName>
        <fullName evidence="2">PorV/PorQ family protein</fullName>
    </recommendedName>
</protein>
<dbReference type="AlphaFoldDB" id="A0A383CJD5"/>
<reference evidence="1" key="1">
    <citation type="submission" date="2018-05" db="EMBL/GenBank/DDBJ databases">
        <authorList>
            <person name="Lanie J.A."/>
            <person name="Ng W.-L."/>
            <person name="Kazmierczak K.M."/>
            <person name="Andrzejewski T.M."/>
            <person name="Davidsen T.M."/>
            <person name="Wayne K.J."/>
            <person name="Tettelin H."/>
            <person name="Glass J.I."/>
            <person name="Rusch D."/>
            <person name="Podicherti R."/>
            <person name="Tsui H.-C.T."/>
            <person name="Winkler M.E."/>
        </authorList>
    </citation>
    <scope>NUCLEOTIDE SEQUENCE</scope>
</reference>
<gene>
    <name evidence="1" type="ORF">METZ01_LOCUS485351</name>
</gene>
<dbReference type="EMBL" id="UINC01209468">
    <property type="protein sequence ID" value="SVE32497.1"/>
    <property type="molecule type" value="Genomic_DNA"/>
</dbReference>
<evidence type="ECO:0008006" key="2">
    <source>
        <dbReference type="Google" id="ProtNLM"/>
    </source>
</evidence>
<name>A0A383CJD5_9ZZZZ</name>
<evidence type="ECO:0000313" key="1">
    <source>
        <dbReference type="EMBL" id="SVE32497.1"/>
    </source>
</evidence>
<proteinExistence type="predicted"/>
<sequence>MKRLYTLLLCSLVNTAQAADFAAAFLETGLGTRGLGMGAFVATVDDASAPYWNPAGLARSRGSTVQSSLQSLSQDRLQNSASFALNPRGDMGFGIAWSHASVDGIEGRTSIGQFTGSIEDGANAFIVAVGRTVVPRLSVGFAMKIFNQTIDTPFSSAATANGSGFDLGAQFRVSERTWLGAGVRNLGAKLDWKVPRANQQSSATEDQLPRVLLLGAPHQPLTGLTL</sequence>